<dbReference type="SUPFAM" id="SSF57552">
    <property type="entry name" value="Blood coagulation inhibitor (disintegrin)"/>
    <property type="match status" value="1"/>
</dbReference>
<dbReference type="PROSITE" id="PS50215">
    <property type="entry name" value="ADAM_MEPRO"/>
    <property type="match status" value="1"/>
</dbReference>
<protein>
    <submittedName>
        <fullName evidence="15">Uncharacterized protein mmd isoform X1</fullName>
    </submittedName>
</protein>
<keyword evidence="8" id="KW-0479">Metal-binding</keyword>
<dbReference type="InterPro" id="IPR024079">
    <property type="entry name" value="MetalloPept_cat_dom_sf"/>
</dbReference>
<feature type="signal peptide" evidence="10">
    <location>
        <begin position="1"/>
        <end position="18"/>
    </location>
</feature>
<feature type="binding site" evidence="8">
    <location>
        <position position="411"/>
    </location>
    <ligand>
        <name>Zn(2+)</name>
        <dbReference type="ChEBI" id="CHEBI:29105"/>
        <note>catalytic</note>
    </ligand>
</feature>
<evidence type="ECO:0000256" key="2">
    <source>
        <dbReference type="ARBA" id="ARBA00022692"/>
    </source>
</evidence>
<dbReference type="PROSITE" id="PS50214">
    <property type="entry name" value="DISINTEGRIN_2"/>
    <property type="match status" value="1"/>
</dbReference>
<comment type="subcellular location">
    <subcellularLocation>
        <location evidence="1">Membrane</location>
        <topology evidence="1">Single-pass type I membrane protein</topology>
    </subcellularLocation>
</comment>
<dbReference type="PROSITE" id="PS50026">
    <property type="entry name" value="EGF_3"/>
    <property type="match status" value="1"/>
</dbReference>
<evidence type="ECO:0000259" key="12">
    <source>
        <dbReference type="PROSITE" id="PS50214"/>
    </source>
</evidence>
<name>A0ABM3C4T4_DROKI</name>
<keyword evidence="10" id="KW-0732">Signal</keyword>
<dbReference type="RefSeq" id="XP_041630681.1">
    <property type="nucleotide sequence ID" value="XM_041774747.2"/>
</dbReference>
<feature type="binding site" evidence="8">
    <location>
        <position position="407"/>
    </location>
    <ligand>
        <name>Zn(2+)</name>
        <dbReference type="ChEBI" id="CHEBI:29105"/>
        <note>catalytic</note>
    </ligand>
</feature>
<keyword evidence="14" id="KW-1185">Reference proteome</keyword>
<evidence type="ECO:0000256" key="1">
    <source>
        <dbReference type="ARBA" id="ARBA00004479"/>
    </source>
</evidence>
<evidence type="ECO:0000256" key="5">
    <source>
        <dbReference type="ARBA" id="ARBA00023157"/>
    </source>
</evidence>
<dbReference type="InterPro" id="IPR018358">
    <property type="entry name" value="Disintegrin_CS"/>
</dbReference>
<evidence type="ECO:0000313" key="14">
    <source>
        <dbReference type="Proteomes" id="UP001652661"/>
    </source>
</evidence>
<feature type="disulfide bond" evidence="7">
    <location>
        <begin position="745"/>
        <end position="754"/>
    </location>
</feature>
<feature type="compositionally biased region" description="Low complexity" evidence="9">
    <location>
        <begin position="1369"/>
        <end position="1381"/>
    </location>
</feature>
<dbReference type="PANTHER" id="PTHR11905:SF237">
    <property type="entry name" value="MIND-MELD, ISOFORM J"/>
    <property type="match status" value="1"/>
</dbReference>
<feature type="disulfide bond" evidence="6">
    <location>
        <begin position="538"/>
        <end position="558"/>
    </location>
</feature>
<feature type="compositionally biased region" description="Polar residues" evidence="9">
    <location>
        <begin position="1180"/>
        <end position="1198"/>
    </location>
</feature>
<dbReference type="Pfam" id="PF01421">
    <property type="entry name" value="Reprolysin"/>
    <property type="match status" value="1"/>
</dbReference>
<dbReference type="InterPro" id="IPR002870">
    <property type="entry name" value="Peptidase_M12B_N"/>
</dbReference>
<dbReference type="PROSITE" id="PS01186">
    <property type="entry name" value="EGF_2"/>
    <property type="match status" value="1"/>
</dbReference>
<evidence type="ECO:0000259" key="13">
    <source>
        <dbReference type="PROSITE" id="PS50215"/>
    </source>
</evidence>
<feature type="region of interest" description="Disordered" evidence="9">
    <location>
        <begin position="84"/>
        <end position="106"/>
    </location>
</feature>
<dbReference type="Gene3D" id="3.40.390.10">
    <property type="entry name" value="Collagenase (Catalytic Domain)"/>
    <property type="match status" value="1"/>
</dbReference>
<evidence type="ECO:0000256" key="3">
    <source>
        <dbReference type="ARBA" id="ARBA00022989"/>
    </source>
</evidence>
<feature type="domain" description="Peptidase M12B" evidence="13">
    <location>
        <begin position="270"/>
        <end position="473"/>
    </location>
</feature>
<feature type="region of interest" description="Disordered" evidence="9">
    <location>
        <begin position="1088"/>
        <end position="1124"/>
    </location>
</feature>
<dbReference type="Proteomes" id="UP001652661">
    <property type="component" value="Chromosome X"/>
</dbReference>
<evidence type="ECO:0000256" key="7">
    <source>
        <dbReference type="PROSITE-ProRule" id="PRU00076"/>
    </source>
</evidence>
<dbReference type="CDD" id="cd04269">
    <property type="entry name" value="ZnMc_adamalysin_II_like"/>
    <property type="match status" value="1"/>
</dbReference>
<dbReference type="GeneID" id="108084769"/>
<feature type="binding site" evidence="8">
    <location>
        <position position="417"/>
    </location>
    <ligand>
        <name>Zn(2+)</name>
        <dbReference type="ChEBI" id="CHEBI:29105"/>
        <note>catalytic</note>
    </ligand>
</feature>
<feature type="compositionally biased region" description="Low complexity" evidence="9">
    <location>
        <begin position="1168"/>
        <end position="1179"/>
    </location>
</feature>
<dbReference type="InterPro" id="IPR006586">
    <property type="entry name" value="ADAM_Cys-rich"/>
</dbReference>
<feature type="compositionally biased region" description="Low complexity" evidence="9">
    <location>
        <begin position="1432"/>
        <end position="1464"/>
    </location>
</feature>
<reference evidence="15" key="1">
    <citation type="submission" date="2025-08" db="UniProtKB">
        <authorList>
            <consortium name="RefSeq"/>
        </authorList>
    </citation>
    <scope>IDENTIFICATION</scope>
    <source>
        <strain evidence="15">14028-0561.14</strain>
        <tissue evidence="15">Whole fly</tissue>
    </source>
</reference>
<feature type="domain" description="Disintegrin" evidence="12">
    <location>
        <begin position="479"/>
        <end position="566"/>
    </location>
</feature>
<dbReference type="InterPro" id="IPR001590">
    <property type="entry name" value="Peptidase_M12B"/>
</dbReference>
<dbReference type="InterPro" id="IPR001762">
    <property type="entry name" value="Disintegrin_dom"/>
</dbReference>
<keyword evidence="2" id="KW-0812">Transmembrane</keyword>
<accession>A0ABM3C4T4</accession>
<proteinExistence type="predicted"/>
<feature type="compositionally biased region" description="Basic residues" evidence="9">
    <location>
        <begin position="1353"/>
        <end position="1365"/>
    </location>
</feature>
<feature type="compositionally biased region" description="Low complexity" evidence="9">
    <location>
        <begin position="1095"/>
        <end position="1113"/>
    </location>
</feature>
<evidence type="ECO:0000256" key="4">
    <source>
        <dbReference type="ARBA" id="ARBA00023136"/>
    </source>
</evidence>
<dbReference type="SMART" id="SM00050">
    <property type="entry name" value="DISIN"/>
    <property type="match status" value="1"/>
</dbReference>
<feature type="compositionally biased region" description="Basic residues" evidence="9">
    <location>
        <begin position="1237"/>
        <end position="1264"/>
    </location>
</feature>
<evidence type="ECO:0000256" key="9">
    <source>
        <dbReference type="SAM" id="MobiDB-lite"/>
    </source>
</evidence>
<feature type="region of interest" description="Disordered" evidence="9">
    <location>
        <begin position="1351"/>
        <end position="1489"/>
    </location>
</feature>
<dbReference type="InterPro" id="IPR034027">
    <property type="entry name" value="Reprolysin_adamalysin"/>
</dbReference>
<dbReference type="InterPro" id="IPR036436">
    <property type="entry name" value="Disintegrin_dom_sf"/>
</dbReference>
<dbReference type="Pfam" id="PF01562">
    <property type="entry name" value="Pep_M12B_propep"/>
    <property type="match status" value="1"/>
</dbReference>
<dbReference type="Pfam" id="PF08516">
    <property type="entry name" value="ADAM_CR"/>
    <property type="match status" value="1"/>
</dbReference>
<keyword evidence="7" id="KW-0245">EGF-like domain</keyword>
<dbReference type="SUPFAM" id="SSF55486">
    <property type="entry name" value="Metalloproteases ('zincins'), catalytic domain"/>
    <property type="match status" value="1"/>
</dbReference>
<evidence type="ECO:0000259" key="11">
    <source>
        <dbReference type="PROSITE" id="PS50026"/>
    </source>
</evidence>
<dbReference type="Gene3D" id="4.10.70.10">
    <property type="entry name" value="Disintegrin domain"/>
    <property type="match status" value="1"/>
</dbReference>
<dbReference type="PANTHER" id="PTHR11905">
    <property type="entry name" value="ADAM A DISINTEGRIN AND METALLOPROTEASE DOMAIN"/>
    <property type="match status" value="1"/>
</dbReference>
<comment type="caution">
    <text evidence="7">Lacks conserved residue(s) required for the propagation of feature annotation.</text>
</comment>
<keyword evidence="8" id="KW-0862">Zinc</keyword>
<organism evidence="14 15">
    <name type="scientific">Drosophila kikkawai</name>
    <name type="common">Fruit fly</name>
    <dbReference type="NCBI Taxonomy" id="30033"/>
    <lineage>
        <taxon>Eukaryota</taxon>
        <taxon>Metazoa</taxon>
        <taxon>Ecdysozoa</taxon>
        <taxon>Arthropoda</taxon>
        <taxon>Hexapoda</taxon>
        <taxon>Insecta</taxon>
        <taxon>Pterygota</taxon>
        <taxon>Neoptera</taxon>
        <taxon>Endopterygota</taxon>
        <taxon>Diptera</taxon>
        <taxon>Brachycera</taxon>
        <taxon>Muscomorpha</taxon>
        <taxon>Ephydroidea</taxon>
        <taxon>Drosophilidae</taxon>
        <taxon>Drosophila</taxon>
        <taxon>Sophophora</taxon>
    </lineage>
</organism>
<dbReference type="PRINTS" id="PR00289">
    <property type="entry name" value="DISINTEGRIN"/>
</dbReference>
<dbReference type="Pfam" id="PF00200">
    <property type="entry name" value="Disintegrin"/>
    <property type="match status" value="1"/>
</dbReference>
<evidence type="ECO:0000256" key="8">
    <source>
        <dbReference type="PROSITE-ProRule" id="PRU00276"/>
    </source>
</evidence>
<dbReference type="PROSITE" id="PS00022">
    <property type="entry name" value="EGF_1"/>
    <property type="match status" value="1"/>
</dbReference>
<feature type="compositionally biased region" description="Polar residues" evidence="9">
    <location>
        <begin position="1465"/>
        <end position="1478"/>
    </location>
</feature>
<gene>
    <name evidence="15" type="primary">mmd</name>
</gene>
<keyword evidence="4" id="KW-0472">Membrane</keyword>
<dbReference type="PROSITE" id="PS00427">
    <property type="entry name" value="DISINTEGRIN_1"/>
    <property type="match status" value="1"/>
</dbReference>
<keyword evidence="5 7" id="KW-1015">Disulfide bond</keyword>
<evidence type="ECO:0000256" key="10">
    <source>
        <dbReference type="SAM" id="SignalP"/>
    </source>
</evidence>
<feature type="domain" description="EGF-like" evidence="11">
    <location>
        <begin position="718"/>
        <end position="755"/>
    </location>
</feature>
<feature type="chain" id="PRO_5046568957" evidence="10">
    <location>
        <begin position="19"/>
        <end position="1489"/>
    </location>
</feature>
<dbReference type="InterPro" id="IPR000742">
    <property type="entry name" value="EGF"/>
</dbReference>
<keyword evidence="3" id="KW-1133">Transmembrane helix</keyword>
<sequence length="1489" mass="163265">MWIHIAFLVLTIAQLCDLAISAGEADYTLDDSFWNEESPVGEVERLLKEYRQNQELVRRIGGHYYQIIYPVQLRHHEKMGISTREVSVPKPGQRPRPHDDSGFNRGRTKKHFHRTSLLIKAFNHKFRLDLELNSQLLSPNIQQKHYHVGGYLVDGNRHDIEHCYYHGTVKDYPGASAAFHTCNGVSGVIHIGNETFVIHPFYGGDLSKHPHVIFEARTKANKGCANSGNLDSWRLSRRTKHLSAGVAGVIEEILQGGAGRSKRDVREATKYIETAIIVDKAMFDKRNGSTRAEVIHDAIQVANIADLYFRTLNTRVSVVYIETWGKNQAVIDGSKDISKAISNFNDYTSRNLFQIERDTTQLLTGETFAGGEAGMAVPETVCTPRAVGISVDVNVYEPHLLAGTMAHMIGHNIGMGHDDGREECFCRDWHGCIMAQSIVGQENVQPYKFSECSKKDYIDALRTGHGLCLLNKPNEIELRRNCGNKVVEEDEECDCGTFEECALDQCCDGITCKLKSEAQCATGACCEQCRLRPKDYICRDSHNECDLPEYCDGEVGQCPSDVFKKNGSPCGLSKTGISGYCFQGYCPTLSLQCEAIWGYGGSAADKQCYEQFNSKGSINGHCGRDANEHYIKCEPENVQCGTLQCKEGERQPVNDGIDQLYSRTIISIKGQEFECKATSGQVGSNSYPEHGLVKDGTPCGDNLICLNQTCVSLFPHVDQTKCPANKQGQECSEHGVCTNTNRCFCDMGWGGTDCSSVVLLTTALPTEALPTPENTIKMEKKETPYENYHGSNTVFLVGVLMSVVGFVFITFTLMALCYRSVVVHRNFSLCLRRKTTTLKYDPPYSKKPIAKSYGGAATAPNHHSVEEVSLDGSSKLVYANQTGFRDKSIHGRRYNTGGEDDQSHAEKGILKKHGYGLVHGEQLKDKWGDDNQSELELVTQDGTLASTSGGGGGGGAAVSEVERTLKSLNGYHEDILEALRNAATHRGTGTGNTPVGSGSLSEEMLRKTLQDCNNAQLGYSAEQYKRASGSKSSSRENICDNAAVHAIILDGSAAGLSGLGLGSSVGGGGGGSAAAMSGGMSHGTALLHHHRSQHQLHQPSAMALQQQQQQSQQPDEDDAPSTGPLRIRNLEDLIRQLEHHSSRHMSPSGSEDIRMSETDADRHYRLDSSAACSESSQGSNQQLAQSQKTATIHPSYSSRCRPRSDDESRFTFGGRYRQPAASSGRHGPHQSHSPHAFGHHTHHSHAHGHATHGPHSSHHSSHTHLHQEDEGIYETADQHERNIGDVRLDCQVTPDSESDDFIQAQQQLARWASEDVVSVVVLDQPPSGTMSDSQPYSGAGLISAGATMNNVMHHQHPHPHQHHGDHHQSSAAAAAAAASHSMMGLPIVPNGISATQRDFYPSPPSTETESSGSAIQPPPPLTRRTDTAALSQQQHQHQQQQQQQQQQQMQQLHQLHQHQLQQQLGDTSSSNNSQSGQVIENGCYPEYKH</sequence>
<evidence type="ECO:0000313" key="15">
    <source>
        <dbReference type="RefSeq" id="XP_041630681.1"/>
    </source>
</evidence>
<feature type="region of interest" description="Disordered" evidence="9">
    <location>
        <begin position="1168"/>
        <end position="1269"/>
    </location>
</feature>
<evidence type="ECO:0000256" key="6">
    <source>
        <dbReference type="PROSITE-ProRule" id="PRU00068"/>
    </source>
</evidence>
<dbReference type="SMART" id="SM00608">
    <property type="entry name" value="ACR"/>
    <property type="match status" value="1"/>
</dbReference>